<dbReference type="EMBL" id="KE148147">
    <property type="protein sequence ID" value="EPE09193.1"/>
    <property type="molecule type" value="Genomic_DNA"/>
</dbReference>
<proteinExistence type="predicted"/>
<dbReference type="STRING" id="1262450.S3CRH1"/>
<dbReference type="OrthoDB" id="5414836at2759"/>
<dbReference type="HOGENOM" id="CLU_1435287_0_0_1"/>
<sequence>MHLLAMQPLFLLITTALASAPGLQDNPSLVYEAESLVSAYVPQSVYVQLTASVASAASAASVTGDPASLFLSALLATSQPSWFSSAVPPYFTGNIGALESAVSTLREGATALPLSTSYSETVITTKTTNSLGSTITTSFTSSVPKTTSTSTNAAVPTAVSQYHAGLGAAALAIGLAAVF</sequence>
<accession>S3CRH1</accession>
<keyword evidence="3" id="KW-1185">Reference proteome</keyword>
<feature type="signal peptide" evidence="1">
    <location>
        <begin position="1"/>
        <end position="18"/>
    </location>
</feature>
<keyword evidence="1" id="KW-0732">Signal</keyword>
<dbReference type="VEuPathDB" id="FungiDB:F503_06969"/>
<evidence type="ECO:0000313" key="2">
    <source>
        <dbReference type="EMBL" id="EPE09193.1"/>
    </source>
</evidence>
<reference evidence="2 3" key="1">
    <citation type="journal article" date="2013" name="BMC Genomics">
        <title>The genome and transcriptome of the pine saprophyte Ophiostoma piceae, and a comparison with the bark beetle-associated pine pathogen Grosmannia clavigera.</title>
        <authorList>
            <person name="Haridas S."/>
            <person name="Wang Y."/>
            <person name="Lim L."/>
            <person name="Massoumi Alamouti S."/>
            <person name="Jackman S."/>
            <person name="Docking R."/>
            <person name="Robertson G."/>
            <person name="Birol I."/>
            <person name="Bohlmann J."/>
            <person name="Breuil C."/>
        </authorList>
    </citation>
    <scope>NUCLEOTIDE SEQUENCE [LARGE SCALE GENOMIC DNA]</scope>
    <source>
        <strain evidence="2 3">UAMH 11346</strain>
    </source>
</reference>
<gene>
    <name evidence="2" type="ORF">F503_06969</name>
</gene>
<dbReference type="AlphaFoldDB" id="S3CRH1"/>
<dbReference type="eggNOG" id="ENOG502RK3Y">
    <property type="taxonomic scope" value="Eukaryota"/>
</dbReference>
<protein>
    <submittedName>
        <fullName evidence="2">Uncharacterized protein</fullName>
    </submittedName>
</protein>
<organism evidence="2 3">
    <name type="scientific">Ophiostoma piceae (strain UAMH 11346)</name>
    <name type="common">Sap stain fungus</name>
    <dbReference type="NCBI Taxonomy" id="1262450"/>
    <lineage>
        <taxon>Eukaryota</taxon>
        <taxon>Fungi</taxon>
        <taxon>Dikarya</taxon>
        <taxon>Ascomycota</taxon>
        <taxon>Pezizomycotina</taxon>
        <taxon>Sordariomycetes</taxon>
        <taxon>Sordariomycetidae</taxon>
        <taxon>Ophiostomatales</taxon>
        <taxon>Ophiostomataceae</taxon>
        <taxon>Ophiostoma</taxon>
    </lineage>
</organism>
<name>S3CRH1_OPHP1</name>
<evidence type="ECO:0000313" key="3">
    <source>
        <dbReference type="Proteomes" id="UP000016923"/>
    </source>
</evidence>
<evidence type="ECO:0000256" key="1">
    <source>
        <dbReference type="SAM" id="SignalP"/>
    </source>
</evidence>
<dbReference type="Proteomes" id="UP000016923">
    <property type="component" value="Unassembled WGS sequence"/>
</dbReference>
<feature type="chain" id="PRO_5004507680" evidence="1">
    <location>
        <begin position="19"/>
        <end position="179"/>
    </location>
</feature>